<dbReference type="InterPro" id="IPR029045">
    <property type="entry name" value="ClpP/crotonase-like_dom_sf"/>
</dbReference>
<evidence type="ECO:0000313" key="7">
    <source>
        <dbReference type="EMBL" id="WZN64796.1"/>
    </source>
</evidence>
<dbReference type="EMBL" id="CP151510">
    <property type="protein sequence ID" value="WZN64796.1"/>
    <property type="molecule type" value="Genomic_DNA"/>
</dbReference>
<dbReference type="GO" id="GO:0008236">
    <property type="term" value="F:serine-type peptidase activity"/>
    <property type="evidence" value="ECO:0007669"/>
    <property type="project" value="UniProtKB-KW"/>
</dbReference>
<dbReference type="Gene3D" id="3.90.226.10">
    <property type="entry name" value="2-enoyl-CoA Hydratase, Chain A, domain 1"/>
    <property type="match status" value="2"/>
</dbReference>
<dbReference type="PANTHER" id="PTHR33209:SF1">
    <property type="entry name" value="PEPTIDASE S49 DOMAIN-CONTAINING PROTEIN"/>
    <property type="match status" value="1"/>
</dbReference>
<dbReference type="Pfam" id="PF01343">
    <property type="entry name" value="Peptidase_S49"/>
    <property type="match status" value="2"/>
</dbReference>
<evidence type="ECO:0000256" key="5">
    <source>
        <dbReference type="PIRSR" id="PIRSR001217-1"/>
    </source>
</evidence>
<keyword evidence="2" id="KW-0645">Protease</keyword>
<dbReference type="GO" id="GO:0006465">
    <property type="term" value="P:signal peptide processing"/>
    <property type="evidence" value="ECO:0007669"/>
    <property type="project" value="InterPro"/>
</dbReference>
<feature type="active site" description="Proton donor/acceptor" evidence="5">
    <location>
        <position position="212"/>
    </location>
</feature>
<keyword evidence="4" id="KW-0720">Serine protease</keyword>
<comment type="similarity">
    <text evidence="1">Belongs to the peptidase S49 family.</text>
</comment>
<keyword evidence="3" id="KW-0378">Hydrolase</keyword>
<proteinExistence type="inferred from homology"/>
<sequence length="647" mass="69800">MEFDLGKVLKSKFAKRVARAARTTAILGAGGSLLGYLSLVHRAELGDATSFYLDFNVDEVVVKNKTDSEGQSAFKKLMGNGKKTMTLLAFREAIEKAKNDPRCSSLVLRSSGTSENKWLSGEISATSTMQEVRSALAGFAGAKPAYAAFSTFGELGTSNGLQAFTLASVCRVSISPSGHMSIPGYSSRAPFFRDLLDKWGIEFYIVKRNQYKNALNNLTERGYTRAHREATEHLLGSIFEQCVRDISDSLGMAPAMVKKQVDKGVLTAREAKECGLIHDIAWCSEVMDRAAMEARKAAAPLKAKADRELTSKELDKYRVPLPKYADAIKARATLDRLHSIPGEMWRKLGRSLNPGKEEEGAVALLTLNGPILNGSSGGSKSIDSSKTVRLLRKAGSMKKVKAVVLRVNSPGGSVVGSDEIHHAISELEASGKRVVISMGDVCASGGYYISAPASKIFAMPGTLTGSIGVIMGKLNFQGFLSDLGVRMDPGRNFGKNAGLMSQTMAYTRAQTKQINHLIDDVYLEFLSKVSSGRGLSMKMAKKVANGRVWTGEDAYRLGLVDALGGLEDAIRASKEVAGLGENAKVVRVKEETSFFRDFGQALKGVVSGEALLDYAVSSLFGYDVGVMRELESQVNGRPAMLEPAFLF</sequence>
<evidence type="ECO:0000259" key="6">
    <source>
        <dbReference type="Pfam" id="PF01343"/>
    </source>
</evidence>
<feature type="domain" description="Peptidase S49" evidence="6">
    <location>
        <begin position="171"/>
        <end position="294"/>
    </location>
</feature>
<feature type="domain" description="Peptidase S49" evidence="6">
    <location>
        <begin position="428"/>
        <end position="578"/>
    </location>
</feature>
<dbReference type="GO" id="GO:0016020">
    <property type="term" value="C:membrane"/>
    <property type="evidence" value="ECO:0007669"/>
    <property type="project" value="InterPro"/>
</dbReference>
<organism evidence="7 8">
    <name type="scientific">Chloropicon roscoffensis</name>
    <dbReference type="NCBI Taxonomy" id="1461544"/>
    <lineage>
        <taxon>Eukaryota</taxon>
        <taxon>Viridiplantae</taxon>
        <taxon>Chlorophyta</taxon>
        <taxon>Chloropicophyceae</taxon>
        <taxon>Chloropicales</taxon>
        <taxon>Chloropicaceae</taxon>
        <taxon>Chloropicon</taxon>
    </lineage>
</organism>
<keyword evidence="8" id="KW-1185">Reference proteome</keyword>
<evidence type="ECO:0000313" key="8">
    <source>
        <dbReference type="Proteomes" id="UP001472866"/>
    </source>
</evidence>
<dbReference type="PIRSF" id="PIRSF001217">
    <property type="entry name" value="Protease_4_SppA"/>
    <property type="match status" value="1"/>
</dbReference>
<evidence type="ECO:0000256" key="2">
    <source>
        <dbReference type="ARBA" id="ARBA00022670"/>
    </source>
</evidence>
<name>A0AAX4PFG7_9CHLO</name>
<evidence type="ECO:0000256" key="4">
    <source>
        <dbReference type="ARBA" id="ARBA00022825"/>
    </source>
</evidence>
<dbReference type="Proteomes" id="UP001472866">
    <property type="component" value="Chromosome 10"/>
</dbReference>
<reference evidence="7 8" key="1">
    <citation type="submission" date="2024-03" db="EMBL/GenBank/DDBJ databases">
        <title>Complete genome sequence of the green alga Chloropicon roscoffensis RCC1871.</title>
        <authorList>
            <person name="Lemieux C."/>
            <person name="Pombert J.-F."/>
            <person name="Otis C."/>
            <person name="Turmel M."/>
        </authorList>
    </citation>
    <scope>NUCLEOTIDE SEQUENCE [LARGE SCALE GENOMIC DNA]</scope>
    <source>
        <strain evidence="7 8">RCC1871</strain>
    </source>
</reference>
<dbReference type="CDD" id="cd07023">
    <property type="entry name" value="S49_Sppa_N_C"/>
    <property type="match status" value="1"/>
</dbReference>
<evidence type="ECO:0000256" key="1">
    <source>
        <dbReference type="ARBA" id="ARBA00008683"/>
    </source>
</evidence>
<dbReference type="InterPro" id="IPR002142">
    <property type="entry name" value="Peptidase_S49"/>
</dbReference>
<dbReference type="PANTHER" id="PTHR33209">
    <property type="entry name" value="PROTEASE 4"/>
    <property type="match status" value="1"/>
</dbReference>
<dbReference type="InterPro" id="IPR004635">
    <property type="entry name" value="Pept_S49_SppA"/>
</dbReference>
<dbReference type="InterPro" id="IPR004634">
    <property type="entry name" value="Pept_S49_pIV"/>
</dbReference>
<dbReference type="NCBIfam" id="TIGR00706">
    <property type="entry name" value="SppA_dom"/>
    <property type="match status" value="1"/>
</dbReference>
<dbReference type="AlphaFoldDB" id="A0AAX4PFG7"/>
<protein>
    <submittedName>
        <fullName evidence="7">Signal peptide peptidase SppA</fullName>
    </submittedName>
</protein>
<evidence type="ECO:0000256" key="3">
    <source>
        <dbReference type="ARBA" id="ARBA00022801"/>
    </source>
</evidence>
<dbReference type="InterPro" id="IPR047272">
    <property type="entry name" value="S49_SppA_C"/>
</dbReference>
<dbReference type="SUPFAM" id="SSF52096">
    <property type="entry name" value="ClpP/crotonase"/>
    <property type="match status" value="2"/>
</dbReference>
<gene>
    <name evidence="7" type="ORF">HKI87_10g63530</name>
</gene>
<feature type="active site" description="Nucleophile" evidence="5">
    <location>
        <position position="444"/>
    </location>
</feature>
<dbReference type="Gene3D" id="6.20.330.10">
    <property type="match status" value="1"/>
</dbReference>
<accession>A0AAX4PFG7</accession>